<keyword evidence="2" id="KW-0238">DNA-binding</keyword>
<feature type="transmembrane region" description="Helical" evidence="4">
    <location>
        <begin position="25"/>
        <end position="42"/>
    </location>
</feature>
<dbReference type="InterPro" id="IPR016032">
    <property type="entry name" value="Sig_transdc_resp-reg_C-effctor"/>
</dbReference>
<evidence type="ECO:0000256" key="3">
    <source>
        <dbReference type="ARBA" id="ARBA00023163"/>
    </source>
</evidence>
<dbReference type="Pfam" id="PF00196">
    <property type="entry name" value="GerE"/>
    <property type="match status" value="1"/>
</dbReference>
<dbReference type="EMBL" id="PPTT01000002">
    <property type="protein sequence ID" value="RDB71456.1"/>
    <property type="molecule type" value="Genomic_DNA"/>
</dbReference>
<evidence type="ECO:0000256" key="4">
    <source>
        <dbReference type="SAM" id="Phobius"/>
    </source>
</evidence>
<evidence type="ECO:0000259" key="5">
    <source>
        <dbReference type="PROSITE" id="PS50043"/>
    </source>
</evidence>
<feature type="transmembrane region" description="Helical" evidence="4">
    <location>
        <begin position="219"/>
        <end position="239"/>
    </location>
</feature>
<dbReference type="PRINTS" id="PR00038">
    <property type="entry name" value="HTHLUXR"/>
</dbReference>
<keyword evidence="3" id="KW-0804">Transcription</keyword>
<dbReference type="PANTHER" id="PTHR44688:SF16">
    <property type="entry name" value="DNA-BINDING TRANSCRIPTIONAL ACTIVATOR DEVR_DOSR"/>
    <property type="match status" value="1"/>
</dbReference>
<dbReference type="Gene3D" id="1.10.10.10">
    <property type="entry name" value="Winged helix-like DNA-binding domain superfamily/Winged helix DNA-binding domain"/>
    <property type="match status" value="1"/>
</dbReference>
<sequence>MRTNGCEAVSASGAKPAGDAECVPLRWFYFGLWALYVWRLWISNNFGPLPSGVTWQWLFGVMSIVFAAAIAAAFVRRRVRVSCGERFLAKPTALGAAALLMTLSTFSAAGAAVLPGATAEALAAASLVMGGMGIACAYLQWGLFFSRVSVKAAVAYLFGGGIVASIVKMLLFFLPFPVTVAAIACLPFLSAWCLRRSLAAVPKSEAPRVRYRSKSYASLGKVVAVVVTFSLANAVLLSLFTGPAETTAPTLFAVGRAVEVVFSLFVLLWVFRWGRSFDFAQLWRFILFALGTVLLLNVLAGDVRFEDALISASFNFITLFVWLTCADVARRSDLDPMLVFACGWLAYAVPLFGGALLTASLALGPYDDLKLAFVLMYAMAAVIAVCLGDRDSGLRYLFSDLNAISTAPEDFSSIDERCVALGGQHGLSPREVEIMQMICKGRSKAYIAETLFIAESTVKGHSKHLYAKLDVHSKRELQDMVGA</sequence>
<feature type="transmembrane region" description="Helical" evidence="4">
    <location>
        <begin position="338"/>
        <end position="363"/>
    </location>
</feature>
<dbReference type="Proteomes" id="UP000253817">
    <property type="component" value="Unassembled WGS sequence"/>
</dbReference>
<keyword evidence="8" id="KW-1185">Reference proteome</keyword>
<proteinExistence type="predicted"/>
<protein>
    <recommendedName>
        <fullName evidence="5">HTH luxR-type domain-containing protein</fullName>
    </recommendedName>
</protein>
<dbReference type="Proteomes" id="UP000270112">
    <property type="component" value="Unassembled WGS sequence"/>
</dbReference>
<dbReference type="EMBL" id="QICC01000001">
    <property type="protein sequence ID" value="RNM43337.1"/>
    <property type="molecule type" value="Genomic_DNA"/>
</dbReference>
<feature type="transmembrane region" description="Helical" evidence="4">
    <location>
        <begin position="282"/>
        <end position="302"/>
    </location>
</feature>
<reference evidence="6 8" key="1">
    <citation type="journal article" date="2018" name="Elife">
        <title>Discovery and characterization of a prevalent human gut bacterial enzyme sufficient for the inactivation of a family of plant toxins.</title>
        <authorList>
            <person name="Koppel N."/>
            <person name="Bisanz J.E."/>
            <person name="Pandelia M.E."/>
            <person name="Turnbaugh P.J."/>
            <person name="Balskus E.P."/>
        </authorList>
    </citation>
    <scope>NUCLEOTIDE SEQUENCE [LARGE SCALE GENOMIC DNA]</scope>
    <source>
        <strain evidence="6 8">DSM 16107</strain>
    </source>
</reference>
<name>A0A3N0J2E6_9ACTN</name>
<dbReference type="AlphaFoldDB" id="A0A3N0J2E6"/>
<dbReference type="CDD" id="cd06170">
    <property type="entry name" value="LuxR_C_like"/>
    <property type="match status" value="1"/>
</dbReference>
<feature type="transmembrane region" description="Helical" evidence="4">
    <location>
        <begin position="251"/>
        <end position="270"/>
    </location>
</feature>
<dbReference type="PROSITE" id="PS50043">
    <property type="entry name" value="HTH_LUXR_2"/>
    <property type="match status" value="1"/>
</dbReference>
<evidence type="ECO:0000256" key="2">
    <source>
        <dbReference type="ARBA" id="ARBA00023125"/>
    </source>
</evidence>
<evidence type="ECO:0000313" key="9">
    <source>
        <dbReference type="Proteomes" id="UP000270112"/>
    </source>
</evidence>
<dbReference type="SUPFAM" id="SSF46894">
    <property type="entry name" value="C-terminal effector domain of the bipartite response regulators"/>
    <property type="match status" value="1"/>
</dbReference>
<feature type="transmembrane region" description="Helical" evidence="4">
    <location>
        <begin position="308"/>
        <end position="326"/>
    </location>
</feature>
<feature type="transmembrane region" description="Helical" evidence="4">
    <location>
        <begin position="121"/>
        <end position="141"/>
    </location>
</feature>
<evidence type="ECO:0000256" key="1">
    <source>
        <dbReference type="ARBA" id="ARBA00023015"/>
    </source>
</evidence>
<evidence type="ECO:0000313" key="7">
    <source>
        <dbReference type="EMBL" id="RNM43337.1"/>
    </source>
</evidence>
<dbReference type="PANTHER" id="PTHR44688">
    <property type="entry name" value="DNA-BINDING TRANSCRIPTIONAL ACTIVATOR DEVR_DOSR"/>
    <property type="match status" value="1"/>
</dbReference>
<gene>
    <name evidence="6" type="ORF">C1876_01515</name>
    <name evidence="7" type="ORF">DMP09_00125</name>
</gene>
<feature type="transmembrane region" description="Helical" evidence="4">
    <location>
        <begin position="153"/>
        <end position="174"/>
    </location>
</feature>
<reference evidence="7" key="3">
    <citation type="journal article" date="2019" name="Microbiol. Resour. Announc.">
        <title>Draft Genome Sequences of Type Strains of Gordonibacter faecihominis, Paraeggerthella hongkongensis, Parvibacter caecicola,Slackia equolifaciens, Slackia faecicanis, and Slackia isoflavoniconvertens.</title>
        <authorList>
            <person name="Danylec N."/>
            <person name="Stoll D.A."/>
            <person name="Dotsch A."/>
            <person name="Huch M."/>
        </authorList>
    </citation>
    <scope>NUCLEOTIDE SEQUENCE</scope>
    <source>
        <strain evidence="7">DSM 16107</strain>
    </source>
</reference>
<keyword evidence="4" id="KW-0812">Transmembrane</keyword>
<feature type="transmembrane region" description="Helical" evidence="4">
    <location>
        <begin position="87"/>
        <end position="109"/>
    </location>
</feature>
<organism evidence="7 9">
    <name type="scientific">Eggerthella sinensis</name>
    <dbReference type="NCBI Taxonomy" id="242230"/>
    <lineage>
        <taxon>Bacteria</taxon>
        <taxon>Bacillati</taxon>
        <taxon>Actinomycetota</taxon>
        <taxon>Coriobacteriia</taxon>
        <taxon>Eggerthellales</taxon>
        <taxon>Eggerthellaceae</taxon>
        <taxon>Eggerthella</taxon>
    </lineage>
</organism>
<comment type="caution">
    <text evidence="7">The sequence shown here is derived from an EMBL/GenBank/DDBJ whole genome shotgun (WGS) entry which is preliminary data.</text>
</comment>
<evidence type="ECO:0000313" key="6">
    <source>
        <dbReference type="EMBL" id="RDB71456.1"/>
    </source>
</evidence>
<dbReference type="InterPro" id="IPR000792">
    <property type="entry name" value="Tscrpt_reg_LuxR_C"/>
</dbReference>
<dbReference type="InterPro" id="IPR036388">
    <property type="entry name" value="WH-like_DNA-bd_sf"/>
</dbReference>
<dbReference type="GO" id="GO:0006355">
    <property type="term" value="P:regulation of DNA-templated transcription"/>
    <property type="evidence" value="ECO:0007669"/>
    <property type="project" value="InterPro"/>
</dbReference>
<keyword evidence="4" id="KW-0472">Membrane</keyword>
<dbReference type="SMART" id="SM00421">
    <property type="entry name" value="HTH_LUXR"/>
    <property type="match status" value="1"/>
</dbReference>
<keyword evidence="1" id="KW-0805">Transcription regulation</keyword>
<feature type="transmembrane region" description="Helical" evidence="4">
    <location>
        <begin position="369"/>
        <end position="388"/>
    </location>
</feature>
<reference evidence="9" key="2">
    <citation type="submission" date="2018-05" db="EMBL/GenBank/DDBJ databases">
        <title>Genome Sequencing of selected type strains of the family Eggerthellaceae.</title>
        <authorList>
            <person name="Danylec N."/>
            <person name="Stoll D.A."/>
            <person name="Doetsch A."/>
            <person name="Huch M."/>
        </authorList>
    </citation>
    <scope>NUCLEOTIDE SEQUENCE [LARGE SCALE GENOMIC DNA]</scope>
    <source>
        <strain evidence="9">DSM 16107</strain>
    </source>
</reference>
<dbReference type="GO" id="GO:0003677">
    <property type="term" value="F:DNA binding"/>
    <property type="evidence" value="ECO:0007669"/>
    <property type="project" value="UniProtKB-KW"/>
</dbReference>
<evidence type="ECO:0000313" key="8">
    <source>
        <dbReference type="Proteomes" id="UP000253817"/>
    </source>
</evidence>
<accession>A0A3N0J2E6</accession>
<feature type="domain" description="HTH luxR-type" evidence="5">
    <location>
        <begin position="420"/>
        <end position="483"/>
    </location>
</feature>
<dbReference type="RefSeq" id="WP_114544963.1">
    <property type="nucleotide sequence ID" value="NZ_PPTT01000002.1"/>
</dbReference>
<feature type="transmembrane region" description="Helical" evidence="4">
    <location>
        <begin position="180"/>
        <end position="198"/>
    </location>
</feature>
<keyword evidence="4" id="KW-1133">Transmembrane helix</keyword>
<dbReference type="OrthoDB" id="3173360at2"/>
<feature type="transmembrane region" description="Helical" evidence="4">
    <location>
        <begin position="54"/>
        <end position="75"/>
    </location>
</feature>